<dbReference type="InterPro" id="IPR011109">
    <property type="entry name" value="DNA_bind_recombinase_dom"/>
</dbReference>
<dbReference type="Pfam" id="PF14287">
    <property type="entry name" value="DUF4368"/>
    <property type="match status" value="1"/>
</dbReference>
<dbReference type="PROSITE" id="PS51737">
    <property type="entry name" value="RECOMBINASE_DNA_BIND"/>
    <property type="match status" value="1"/>
</dbReference>
<dbReference type="InterPro" id="IPR038109">
    <property type="entry name" value="DNA_bind_recomb_sf"/>
</dbReference>
<dbReference type="AlphaFoldDB" id="A0A2K4ZPH1"/>
<keyword evidence="1" id="KW-0175">Coiled coil</keyword>
<dbReference type="Proteomes" id="UP000236311">
    <property type="component" value="Unassembled WGS sequence"/>
</dbReference>
<dbReference type="SUPFAM" id="SSF53041">
    <property type="entry name" value="Resolvase-like"/>
    <property type="match status" value="1"/>
</dbReference>
<protein>
    <submittedName>
        <fullName evidence="3">Recombinase</fullName>
    </submittedName>
</protein>
<feature type="domain" description="Recombinase" evidence="2">
    <location>
        <begin position="167"/>
        <end position="314"/>
    </location>
</feature>
<dbReference type="InterPro" id="IPR025378">
    <property type="entry name" value="DUF4368"/>
</dbReference>
<dbReference type="InterPro" id="IPR006119">
    <property type="entry name" value="Resolv_N"/>
</dbReference>
<evidence type="ECO:0000313" key="4">
    <source>
        <dbReference type="Proteomes" id="UP000236311"/>
    </source>
</evidence>
<dbReference type="Gene3D" id="3.40.50.1390">
    <property type="entry name" value="Resolvase, N-terminal catalytic domain"/>
    <property type="match status" value="1"/>
</dbReference>
<proteinExistence type="predicted"/>
<dbReference type="EMBL" id="OFSM01000045">
    <property type="protein sequence ID" value="SOY32316.1"/>
    <property type="molecule type" value="Genomic_DNA"/>
</dbReference>
<dbReference type="Pfam" id="PF00239">
    <property type="entry name" value="Resolvase"/>
    <property type="match status" value="1"/>
</dbReference>
<name>A0A2K4ZPH1_9FIRM</name>
<dbReference type="Pfam" id="PF07508">
    <property type="entry name" value="Recombinase"/>
    <property type="match status" value="1"/>
</dbReference>
<dbReference type="PANTHER" id="PTHR30461:SF23">
    <property type="entry name" value="DNA RECOMBINASE-RELATED"/>
    <property type="match status" value="1"/>
</dbReference>
<dbReference type="InterPro" id="IPR036162">
    <property type="entry name" value="Resolvase-like_N_sf"/>
</dbReference>
<dbReference type="InterPro" id="IPR050639">
    <property type="entry name" value="SSR_resolvase"/>
</dbReference>
<dbReference type="InterPro" id="IPR025827">
    <property type="entry name" value="Zn_ribbon_recom_dom"/>
</dbReference>
<dbReference type="GO" id="GO:0000150">
    <property type="term" value="F:DNA strand exchange activity"/>
    <property type="evidence" value="ECO:0007669"/>
    <property type="project" value="InterPro"/>
</dbReference>
<dbReference type="RefSeq" id="WP_103242266.1">
    <property type="nucleotide sequence ID" value="NZ_JANJZD010000051.1"/>
</dbReference>
<organism evidence="3 4">
    <name type="scientific">Acetatifactor muris</name>
    <dbReference type="NCBI Taxonomy" id="879566"/>
    <lineage>
        <taxon>Bacteria</taxon>
        <taxon>Bacillati</taxon>
        <taxon>Bacillota</taxon>
        <taxon>Clostridia</taxon>
        <taxon>Lachnospirales</taxon>
        <taxon>Lachnospiraceae</taxon>
        <taxon>Acetatifactor</taxon>
    </lineage>
</organism>
<dbReference type="Gene3D" id="3.90.1750.20">
    <property type="entry name" value="Putative Large Serine Recombinase, Chain B, Domain 2"/>
    <property type="match status" value="1"/>
</dbReference>
<dbReference type="GO" id="GO:0003677">
    <property type="term" value="F:DNA binding"/>
    <property type="evidence" value="ECO:0007669"/>
    <property type="project" value="InterPro"/>
</dbReference>
<dbReference type="SMART" id="SM00857">
    <property type="entry name" value="Resolvase"/>
    <property type="match status" value="1"/>
</dbReference>
<reference evidence="3 4" key="1">
    <citation type="submission" date="2018-01" db="EMBL/GenBank/DDBJ databases">
        <authorList>
            <person name="Gaut B.S."/>
            <person name="Morton B.R."/>
            <person name="Clegg M.T."/>
            <person name="Duvall M.R."/>
        </authorList>
    </citation>
    <scope>NUCLEOTIDE SEQUENCE [LARGE SCALE GENOMIC DNA]</scope>
    <source>
        <strain evidence="3">GP69</strain>
    </source>
</reference>
<dbReference type="Pfam" id="PF13408">
    <property type="entry name" value="Zn_ribbon_recom"/>
    <property type="match status" value="1"/>
</dbReference>
<keyword evidence="4" id="KW-1185">Reference proteome</keyword>
<dbReference type="PANTHER" id="PTHR30461">
    <property type="entry name" value="DNA-INVERTASE FROM LAMBDOID PROPHAGE"/>
    <property type="match status" value="1"/>
</dbReference>
<gene>
    <name evidence="3" type="ORF">AMURIS_05074</name>
</gene>
<dbReference type="OrthoDB" id="9784557at2"/>
<evidence type="ECO:0000313" key="3">
    <source>
        <dbReference type="EMBL" id="SOY32316.1"/>
    </source>
</evidence>
<feature type="coiled-coil region" evidence="1">
    <location>
        <begin position="405"/>
        <end position="474"/>
    </location>
</feature>
<sequence>MLRQQTKLPVRLYARLSKDDGDADKESNSITNQLQMLRYHAKEKGFEVIGEYVDDGISGTTFDRPDLNRMIKDAMDDTRPTGIMVKDMSRFGRNNAMFMYYVEEIFPNNDILFIALNDDVDTRFDENEMMPFKSIMNEYYARDTSKKIRSVKKTMALNGGFCGSFAPYGYMVDPKNKRQLLVDPETAPTVKRIFELSKQGNSVHQIARTLCEDGILIPRAYRAMKNGTLDTSTGFKFPTDWVGKNVKMILENQVYLGHMVSHKTQTKSFKNKKLVSVPKEEWIIVRNTHEAIVDEETFELVQKFISVKKRPNKTGCPNMFVGLVKCPDCGRNMAFSNPNGRDPRFRCRTYARNSNLCTTHAISYDALQQIVMGDIQKHIKSMEALGDQFIEEMHELSEKGGGQKIKQFRKDLEIAEKRIAEIDNVIMKLFEQNALGKITDERFEKMSSAYENEQKELTHKRDDLKARIRAEEKKTQSTNQFLETIRKYETVTELNRSMLVELIDSIYVYQAEGTGRDRKQKVEINYRFLAGSQCGIA</sequence>
<accession>A0A2K4ZPH1</accession>
<evidence type="ECO:0000256" key="1">
    <source>
        <dbReference type="SAM" id="Coils"/>
    </source>
</evidence>
<evidence type="ECO:0000259" key="2">
    <source>
        <dbReference type="PROSITE" id="PS51737"/>
    </source>
</evidence>